<dbReference type="GO" id="GO:0004222">
    <property type="term" value="F:metalloendopeptidase activity"/>
    <property type="evidence" value="ECO:0007669"/>
    <property type="project" value="UniProtKB-EC"/>
</dbReference>
<dbReference type="EMBL" id="VKAD01000001">
    <property type="protein sequence ID" value="TXR54806.1"/>
    <property type="molecule type" value="Genomic_DNA"/>
</dbReference>
<dbReference type="Pfam" id="PF01432">
    <property type="entry name" value="Peptidase_M3"/>
    <property type="match status" value="1"/>
</dbReference>
<dbReference type="GO" id="GO:0005829">
    <property type="term" value="C:cytosol"/>
    <property type="evidence" value="ECO:0007669"/>
    <property type="project" value="UniProtKB-ARBA"/>
</dbReference>
<dbReference type="GO" id="GO:0046872">
    <property type="term" value="F:metal ion binding"/>
    <property type="evidence" value="ECO:0007669"/>
    <property type="project" value="UniProtKB-UniRule"/>
</dbReference>
<dbReference type="OrthoDB" id="9773538at2"/>
<comment type="cofactor">
    <cofactor evidence="9">
        <name>Zn(2+)</name>
        <dbReference type="ChEBI" id="CHEBI:29105"/>
    </cofactor>
    <text evidence="9">Binds 1 zinc ion.</text>
</comment>
<dbReference type="FunFam" id="3.40.390.10:FF:000009">
    <property type="entry name" value="Oligopeptidase A"/>
    <property type="match status" value="1"/>
</dbReference>
<evidence type="ECO:0000256" key="3">
    <source>
        <dbReference type="ARBA" id="ARBA00022723"/>
    </source>
</evidence>
<evidence type="ECO:0000256" key="4">
    <source>
        <dbReference type="ARBA" id="ARBA00022801"/>
    </source>
</evidence>
<keyword evidence="2 9" id="KW-0645">Protease</keyword>
<accession>A0A5C8ZD21</accession>
<evidence type="ECO:0000313" key="12">
    <source>
        <dbReference type="EMBL" id="TXR54806.1"/>
    </source>
</evidence>
<evidence type="ECO:0000256" key="6">
    <source>
        <dbReference type="ARBA" id="ARBA00023049"/>
    </source>
</evidence>
<dbReference type="EC" id="3.4.24.70" evidence="8"/>
<evidence type="ECO:0000256" key="8">
    <source>
        <dbReference type="ARBA" id="ARBA00026100"/>
    </source>
</evidence>
<keyword evidence="4 9" id="KW-0378">Hydrolase</keyword>
<evidence type="ECO:0000256" key="7">
    <source>
        <dbReference type="ARBA" id="ARBA00024603"/>
    </source>
</evidence>
<dbReference type="InterPro" id="IPR034005">
    <property type="entry name" value="M3A_DCP"/>
</dbReference>
<sequence length="682" mass="76877">MTTTNPLLEDFELPPFEQFSAEQIEPAMTQLIEDGKQTIEQLLANSEPATWQNFIEPLDQQERRMDNAWALFSHLSNVKDSPELRDAYGKALAMVTEYSTWLGQHAGLFKAYKSIEQSEQFADLSIAQQETIRQALLDFRLSGIDLPAEKQQQYAQLKTELAKLSQTYSEQLLDATQSWTRPVDDVAELAGLPQTALDTLAQYAKQKDQTGWLITLEMPSVIPVLTYADNRELREEVYRANVSKASDLGPDAGKFDNGPVMTEILQKRQQVAELLGYNSHADVSLATKMAQSPTQVIEFLQQLADKAVPQAKQEFEQLAAFAKNELGINELQPWDVSYASEKLKQKTYSISQEELRAYFPASKALVGLFETTTRLFNVTFEPAEEFESYHPDVSLHNVYENGKLIARFYLDLYAREGKRGGAWMDDCRVRMQLDEDNTQLPVAYLTCNFTAPVDGKPSLLTHDEVTTLFHEFGHGLHHMLTRINVKSVSGINGVAWDAVELPSQFMENWCWQEEALAFISGHVETREKLPKDMLEKLLAAKNFQSAMATVRQLEFSMFDMLLHMKTDGFSVDDIQSLLNEVRSQVSVVPAIAENRFQNGFAHIFAGGYAAGYYSYKWAEVLSADAFSRFEEEGIFNETAGLDFRNIVLANGGSVPAAELFEKFRGREPSVEPLLRHNGIAAA</sequence>
<dbReference type="InterPro" id="IPR024079">
    <property type="entry name" value="MetalloPept_cat_dom_sf"/>
</dbReference>
<keyword evidence="5 9" id="KW-0862">Zinc</keyword>
<feature type="domain" description="Oligopeptidase A N-terminal" evidence="11">
    <location>
        <begin position="28"/>
        <end position="150"/>
    </location>
</feature>
<keyword evidence="6 9" id="KW-0482">Metalloprotease</keyword>
<dbReference type="NCBIfam" id="NF008159">
    <property type="entry name" value="PRK10911.1"/>
    <property type="match status" value="1"/>
</dbReference>
<dbReference type="InterPro" id="IPR045090">
    <property type="entry name" value="Pept_M3A_M3B"/>
</dbReference>
<dbReference type="InterPro" id="IPR045666">
    <property type="entry name" value="OpdA_N"/>
</dbReference>
<dbReference type="Gene3D" id="3.40.390.10">
    <property type="entry name" value="Collagenase (Catalytic Domain)"/>
    <property type="match status" value="1"/>
</dbReference>
<proteinExistence type="inferred from homology"/>
<dbReference type="GO" id="GO:0006518">
    <property type="term" value="P:peptide metabolic process"/>
    <property type="evidence" value="ECO:0007669"/>
    <property type="project" value="TreeGrafter"/>
</dbReference>
<dbReference type="Pfam" id="PF19310">
    <property type="entry name" value="TOP_N"/>
    <property type="match status" value="1"/>
</dbReference>
<evidence type="ECO:0000256" key="1">
    <source>
        <dbReference type="ARBA" id="ARBA00006040"/>
    </source>
</evidence>
<evidence type="ECO:0000256" key="2">
    <source>
        <dbReference type="ARBA" id="ARBA00022670"/>
    </source>
</evidence>
<dbReference type="InterPro" id="IPR024077">
    <property type="entry name" value="Neurolysin/TOP_dom2"/>
</dbReference>
<dbReference type="CDD" id="cd06456">
    <property type="entry name" value="M3A_DCP"/>
    <property type="match status" value="1"/>
</dbReference>
<evidence type="ECO:0000256" key="9">
    <source>
        <dbReference type="RuleBase" id="RU003435"/>
    </source>
</evidence>
<dbReference type="Gene3D" id="1.10.1370.10">
    <property type="entry name" value="Neurolysin, domain 3"/>
    <property type="match status" value="1"/>
</dbReference>
<keyword evidence="3 9" id="KW-0479">Metal-binding</keyword>
<dbReference type="RefSeq" id="WP_147714205.1">
    <property type="nucleotide sequence ID" value="NZ_VKAD01000001.1"/>
</dbReference>
<organism evidence="12 13">
    <name type="scientific">Reinekea thalattae</name>
    <dbReference type="NCBI Taxonomy" id="2593301"/>
    <lineage>
        <taxon>Bacteria</taxon>
        <taxon>Pseudomonadati</taxon>
        <taxon>Pseudomonadota</taxon>
        <taxon>Gammaproteobacteria</taxon>
        <taxon>Oceanospirillales</taxon>
        <taxon>Saccharospirillaceae</taxon>
        <taxon>Reinekea</taxon>
    </lineage>
</organism>
<name>A0A5C8ZD21_9GAMM</name>
<evidence type="ECO:0000259" key="11">
    <source>
        <dbReference type="Pfam" id="PF19310"/>
    </source>
</evidence>
<dbReference type="GO" id="GO:0006508">
    <property type="term" value="P:proteolysis"/>
    <property type="evidence" value="ECO:0007669"/>
    <property type="project" value="UniProtKB-KW"/>
</dbReference>
<evidence type="ECO:0000256" key="5">
    <source>
        <dbReference type="ARBA" id="ARBA00022833"/>
    </source>
</evidence>
<dbReference type="PANTHER" id="PTHR11804:SF84">
    <property type="entry name" value="SACCHAROLYSIN"/>
    <property type="match status" value="1"/>
</dbReference>
<dbReference type="InterPro" id="IPR024080">
    <property type="entry name" value="Neurolysin/TOP_N"/>
</dbReference>
<keyword evidence="13" id="KW-1185">Reference proteome</keyword>
<comment type="caution">
    <text evidence="12">The sequence shown here is derived from an EMBL/GenBank/DDBJ whole genome shotgun (WGS) entry which is preliminary data.</text>
</comment>
<dbReference type="SUPFAM" id="SSF55486">
    <property type="entry name" value="Metalloproteases ('zincins'), catalytic domain"/>
    <property type="match status" value="1"/>
</dbReference>
<comment type="similarity">
    <text evidence="1 9">Belongs to the peptidase M3 family.</text>
</comment>
<protein>
    <recommendedName>
        <fullName evidence="8">oligopeptidase A</fullName>
        <ecNumber evidence="8">3.4.24.70</ecNumber>
    </recommendedName>
</protein>
<evidence type="ECO:0000313" key="13">
    <source>
        <dbReference type="Proteomes" id="UP000321764"/>
    </source>
</evidence>
<dbReference type="Gene3D" id="1.20.1050.40">
    <property type="entry name" value="Endopeptidase. Chain P, domain 1"/>
    <property type="match status" value="1"/>
</dbReference>
<dbReference type="AlphaFoldDB" id="A0A5C8ZD21"/>
<dbReference type="Proteomes" id="UP000321764">
    <property type="component" value="Unassembled WGS sequence"/>
</dbReference>
<gene>
    <name evidence="12" type="primary">prlC</name>
    <name evidence="12" type="ORF">FME95_09810</name>
</gene>
<dbReference type="InterPro" id="IPR001567">
    <property type="entry name" value="Pept_M3A_M3B_dom"/>
</dbReference>
<reference evidence="12 13" key="1">
    <citation type="submission" date="2019-07" db="EMBL/GenBank/DDBJ databases">
        <title>Reinekea sp. strain SSH23 genome sequencing and assembly.</title>
        <authorList>
            <person name="Kim I."/>
        </authorList>
    </citation>
    <scope>NUCLEOTIDE SEQUENCE [LARGE SCALE GENOMIC DNA]</scope>
    <source>
        <strain evidence="12 13">SSH23</strain>
    </source>
</reference>
<dbReference type="PANTHER" id="PTHR11804">
    <property type="entry name" value="PROTEASE M3 THIMET OLIGOPEPTIDASE-RELATED"/>
    <property type="match status" value="1"/>
</dbReference>
<evidence type="ECO:0000259" key="10">
    <source>
        <dbReference type="Pfam" id="PF01432"/>
    </source>
</evidence>
<feature type="domain" description="Peptidase M3A/M3B catalytic" evidence="10">
    <location>
        <begin position="224"/>
        <end position="678"/>
    </location>
</feature>
<comment type="catalytic activity">
    <reaction evidence="7">
        <text>Hydrolysis of oligopeptides, with broad specificity. Gly or Ala commonly occur as P1 or P1' residues, but more distant residues are also important, as is shown by the fact that Z-Gly-Pro-Gly-|-Gly-Pro-Ala is cleaved, but not Z-(Gly)(5).</text>
        <dbReference type="EC" id="3.4.24.70"/>
    </reaction>
</comment>